<dbReference type="InterPro" id="IPR035905">
    <property type="entry name" value="Barstar-like_sf"/>
</dbReference>
<dbReference type="AlphaFoldDB" id="A0A516GB23"/>
<dbReference type="Gene3D" id="3.30.370.10">
    <property type="entry name" value="Barstar-like"/>
    <property type="match status" value="1"/>
</dbReference>
<name>A0A516GB23_9MICO</name>
<dbReference type="KEGG" id="orz:FNH13_10655"/>
<feature type="domain" description="Barstar (barnase inhibitor)" evidence="3">
    <location>
        <begin position="143"/>
        <end position="213"/>
    </location>
</feature>
<gene>
    <name evidence="4" type="ORF">FNH13_10655</name>
</gene>
<feature type="region of interest" description="Disordered" evidence="2">
    <location>
        <begin position="1"/>
        <end position="21"/>
    </location>
</feature>
<evidence type="ECO:0000313" key="5">
    <source>
        <dbReference type="Proteomes" id="UP000315395"/>
    </source>
</evidence>
<keyword evidence="5" id="KW-1185">Reference proteome</keyword>
<evidence type="ECO:0000259" key="3">
    <source>
        <dbReference type="Pfam" id="PF01337"/>
    </source>
</evidence>
<dbReference type="Proteomes" id="UP000315395">
    <property type="component" value="Chromosome"/>
</dbReference>
<accession>A0A516GB23</accession>
<dbReference type="EMBL" id="CP041616">
    <property type="protein sequence ID" value="QDO88726.1"/>
    <property type="molecule type" value="Genomic_DNA"/>
</dbReference>
<comment type="similarity">
    <text evidence="1">Belongs to the barstar family.</text>
</comment>
<dbReference type="OrthoDB" id="5184890at2"/>
<reference evidence="4 5" key="1">
    <citation type="submission" date="2019-07" db="EMBL/GenBank/DDBJ databases">
        <title>complete genome sequencing of Ornithinimicrobium sp. H23M54.</title>
        <authorList>
            <person name="Bae J.-W."/>
            <person name="Lee S.-Y."/>
        </authorList>
    </citation>
    <scope>NUCLEOTIDE SEQUENCE [LARGE SCALE GENOMIC DNA]</scope>
    <source>
        <strain evidence="4 5">H23M54</strain>
    </source>
</reference>
<protein>
    <submittedName>
        <fullName evidence="4">Barstar family protein</fullName>
    </submittedName>
</protein>
<sequence>MGSVSVGHPVDQRGALTESGSEHAVDLDHSAGVTWHLWLPTRVKNLWIVGGSVDSSESRAEVVAAQRSFLGVALSDRVLFLERSHLLVPAAVTNVGTSVGGVSTRPNARRDLPFLRSGPLSHVHLDAWPLLDAHLERWGYLRVELDGRQMTSRPAAHRHIGQAFGFPDWYGAGWDAFNDCIGQFVVDHDGARVAAIWRHLDVMAQAAPATMAEVGWGLLETQIGDMPAQNPANRTRIELAVFALGEGPDFDRPREDR</sequence>
<evidence type="ECO:0000313" key="4">
    <source>
        <dbReference type="EMBL" id="QDO88726.1"/>
    </source>
</evidence>
<dbReference type="Pfam" id="PF01337">
    <property type="entry name" value="Barstar"/>
    <property type="match status" value="1"/>
</dbReference>
<organism evidence="4 5">
    <name type="scientific">Ornithinimicrobium ciconiae</name>
    <dbReference type="NCBI Taxonomy" id="2594265"/>
    <lineage>
        <taxon>Bacteria</taxon>
        <taxon>Bacillati</taxon>
        <taxon>Actinomycetota</taxon>
        <taxon>Actinomycetes</taxon>
        <taxon>Micrococcales</taxon>
        <taxon>Ornithinimicrobiaceae</taxon>
        <taxon>Ornithinimicrobium</taxon>
    </lineage>
</organism>
<proteinExistence type="inferred from homology"/>
<dbReference type="SUPFAM" id="SSF52038">
    <property type="entry name" value="Barstar-related"/>
    <property type="match status" value="1"/>
</dbReference>
<evidence type="ECO:0000256" key="1">
    <source>
        <dbReference type="ARBA" id="ARBA00006845"/>
    </source>
</evidence>
<dbReference type="InterPro" id="IPR000468">
    <property type="entry name" value="Barstar"/>
</dbReference>
<evidence type="ECO:0000256" key="2">
    <source>
        <dbReference type="SAM" id="MobiDB-lite"/>
    </source>
</evidence>